<evidence type="ECO:0000313" key="1">
    <source>
        <dbReference type="EMBL" id="EPX59284.1"/>
    </source>
</evidence>
<dbReference type="AlphaFoldDB" id="S9QD67"/>
<evidence type="ECO:0000313" key="2">
    <source>
        <dbReference type="Proteomes" id="UP000011682"/>
    </source>
</evidence>
<dbReference type="Proteomes" id="UP000011682">
    <property type="component" value="Unassembled WGS sequence"/>
</dbReference>
<dbReference type="EMBL" id="ANAH02000018">
    <property type="protein sequence ID" value="EPX59284.1"/>
    <property type="molecule type" value="Genomic_DNA"/>
</dbReference>
<keyword evidence="2" id="KW-1185">Reference proteome</keyword>
<sequence>MRPPLGGTKPAIRLSNVVFPLPDGPSATSNCRGPRLREMSVRTGPVVPG</sequence>
<accession>S9QD67</accession>
<proteinExistence type="predicted"/>
<name>S9QD67_CYSF2</name>
<comment type="caution">
    <text evidence="1">The sequence shown here is derived from an EMBL/GenBank/DDBJ whole genome shotgun (WGS) entry which is preliminary data.</text>
</comment>
<protein>
    <submittedName>
        <fullName evidence="1">Uncharacterized protein</fullName>
    </submittedName>
</protein>
<gene>
    <name evidence="1" type="ORF">D187_003188</name>
</gene>
<reference evidence="1" key="1">
    <citation type="submission" date="2013-05" db="EMBL/GenBank/DDBJ databases">
        <title>Genome assembly of Cystobacter fuscus DSM 2262.</title>
        <authorList>
            <person name="Sharma G."/>
            <person name="Khatri I."/>
            <person name="Kaur C."/>
            <person name="Mayilraj S."/>
            <person name="Subramanian S."/>
        </authorList>
    </citation>
    <scope>NUCLEOTIDE SEQUENCE [LARGE SCALE GENOMIC DNA]</scope>
    <source>
        <strain evidence="1">DSM 2262</strain>
    </source>
</reference>
<organism evidence="1 2">
    <name type="scientific">Cystobacter fuscus (strain ATCC 25194 / DSM 2262 / NBRC 100088 / M29)</name>
    <dbReference type="NCBI Taxonomy" id="1242864"/>
    <lineage>
        <taxon>Bacteria</taxon>
        <taxon>Pseudomonadati</taxon>
        <taxon>Myxococcota</taxon>
        <taxon>Myxococcia</taxon>
        <taxon>Myxococcales</taxon>
        <taxon>Cystobacterineae</taxon>
        <taxon>Archangiaceae</taxon>
        <taxon>Cystobacter</taxon>
    </lineage>
</organism>